<evidence type="ECO:0008006" key="4">
    <source>
        <dbReference type="Google" id="ProtNLM"/>
    </source>
</evidence>
<evidence type="ECO:0000313" key="2">
    <source>
        <dbReference type="EMBL" id="ETW11127.1"/>
    </source>
</evidence>
<comment type="caution">
    <text evidence="2">The sequence shown here is derived from an EMBL/GenBank/DDBJ whole genome shotgun (WGS) entry which is preliminary data.</text>
</comment>
<proteinExistence type="predicted"/>
<protein>
    <recommendedName>
        <fullName evidence="4">DUF3072 domain-containing protein</fullName>
    </recommendedName>
</protein>
<feature type="region of interest" description="Disordered" evidence="1">
    <location>
        <begin position="1"/>
        <end position="26"/>
    </location>
</feature>
<gene>
    <name evidence="2" type="ORF">ATO8_18949</name>
</gene>
<sequence>MTDTQKDANDPAHDLPDDPREPMTDAQAAEIRRLADATGSDVTLNMTQREAERYLEELRERAGQ</sequence>
<dbReference type="RefSeq" id="WP_043846847.1">
    <property type="nucleotide sequence ID" value="NZ_AQQW01000016.1"/>
</dbReference>
<dbReference type="InterPro" id="IPR021425">
    <property type="entry name" value="DUF3072"/>
</dbReference>
<dbReference type="OrthoDB" id="7871968at2"/>
<dbReference type="AlphaFoldDB" id="W4HEC6"/>
<dbReference type="STRING" id="1379903.ATO8_18949"/>
<name>W4HEC6_9RHOB</name>
<dbReference type="EMBL" id="AQQW01000016">
    <property type="protein sequence ID" value="ETW11127.1"/>
    <property type="molecule type" value="Genomic_DNA"/>
</dbReference>
<feature type="compositionally biased region" description="Basic and acidic residues" evidence="1">
    <location>
        <begin position="1"/>
        <end position="23"/>
    </location>
</feature>
<reference evidence="2 3" key="1">
    <citation type="journal article" date="2014" name="Antonie Van Leeuwenhoek">
        <title>Roseivivax atlanticus sp. nov., isolated from surface seawater of the Atlantic Ocean.</title>
        <authorList>
            <person name="Li G."/>
            <person name="Lai Q."/>
            <person name="Liu X."/>
            <person name="Sun F."/>
            <person name="Shao Z."/>
        </authorList>
    </citation>
    <scope>NUCLEOTIDE SEQUENCE [LARGE SCALE GENOMIC DNA]</scope>
    <source>
        <strain evidence="2 3">22II-s10s</strain>
    </source>
</reference>
<evidence type="ECO:0000313" key="3">
    <source>
        <dbReference type="Proteomes" id="UP000019063"/>
    </source>
</evidence>
<dbReference type="Proteomes" id="UP000019063">
    <property type="component" value="Unassembled WGS sequence"/>
</dbReference>
<evidence type="ECO:0000256" key="1">
    <source>
        <dbReference type="SAM" id="MobiDB-lite"/>
    </source>
</evidence>
<keyword evidence="3" id="KW-1185">Reference proteome</keyword>
<accession>W4HEC6</accession>
<organism evidence="2 3">
    <name type="scientific">Roseivivax marinus</name>
    <dbReference type="NCBI Taxonomy" id="1379903"/>
    <lineage>
        <taxon>Bacteria</taxon>
        <taxon>Pseudomonadati</taxon>
        <taxon>Pseudomonadota</taxon>
        <taxon>Alphaproteobacteria</taxon>
        <taxon>Rhodobacterales</taxon>
        <taxon>Roseobacteraceae</taxon>
        <taxon>Roseivivax</taxon>
    </lineage>
</organism>
<dbReference type="Pfam" id="PF11272">
    <property type="entry name" value="DUF3072"/>
    <property type="match status" value="1"/>
</dbReference>